<evidence type="ECO:0000256" key="1">
    <source>
        <dbReference type="SAM" id="MobiDB-lite"/>
    </source>
</evidence>
<feature type="compositionally biased region" description="Acidic residues" evidence="1">
    <location>
        <begin position="64"/>
        <end position="79"/>
    </location>
</feature>
<dbReference type="Proteomes" id="UP000267821">
    <property type="component" value="Unassembled WGS sequence"/>
</dbReference>
<accession>A0A3N4LRV3</accession>
<reference evidence="2 3" key="1">
    <citation type="journal article" date="2018" name="Nat. Ecol. Evol.">
        <title>Pezizomycetes genomes reveal the molecular basis of ectomycorrhizal truffle lifestyle.</title>
        <authorList>
            <person name="Murat C."/>
            <person name="Payen T."/>
            <person name="Noel B."/>
            <person name="Kuo A."/>
            <person name="Morin E."/>
            <person name="Chen J."/>
            <person name="Kohler A."/>
            <person name="Krizsan K."/>
            <person name="Balestrini R."/>
            <person name="Da Silva C."/>
            <person name="Montanini B."/>
            <person name="Hainaut M."/>
            <person name="Levati E."/>
            <person name="Barry K.W."/>
            <person name="Belfiori B."/>
            <person name="Cichocki N."/>
            <person name="Clum A."/>
            <person name="Dockter R.B."/>
            <person name="Fauchery L."/>
            <person name="Guy J."/>
            <person name="Iotti M."/>
            <person name="Le Tacon F."/>
            <person name="Lindquist E.A."/>
            <person name="Lipzen A."/>
            <person name="Malagnac F."/>
            <person name="Mello A."/>
            <person name="Molinier V."/>
            <person name="Miyauchi S."/>
            <person name="Poulain J."/>
            <person name="Riccioni C."/>
            <person name="Rubini A."/>
            <person name="Sitrit Y."/>
            <person name="Splivallo R."/>
            <person name="Traeger S."/>
            <person name="Wang M."/>
            <person name="Zifcakova L."/>
            <person name="Wipf D."/>
            <person name="Zambonelli A."/>
            <person name="Paolocci F."/>
            <person name="Nowrousian M."/>
            <person name="Ottonello S."/>
            <person name="Baldrian P."/>
            <person name="Spatafora J.W."/>
            <person name="Henrissat B."/>
            <person name="Nagy L.G."/>
            <person name="Aury J.M."/>
            <person name="Wincker P."/>
            <person name="Grigoriev I.V."/>
            <person name="Bonfante P."/>
            <person name="Martin F.M."/>
        </authorList>
    </citation>
    <scope>NUCLEOTIDE SEQUENCE [LARGE SCALE GENOMIC DNA]</scope>
    <source>
        <strain evidence="2 3">ATCC MYA-4762</strain>
    </source>
</reference>
<dbReference type="STRING" id="1051890.A0A3N4LRV3"/>
<dbReference type="AlphaFoldDB" id="A0A3N4LRV3"/>
<gene>
    <name evidence="2" type="ORF">L211DRAFT_838857</name>
</gene>
<dbReference type="OrthoDB" id="2967263at2759"/>
<organism evidence="2 3">
    <name type="scientific">Terfezia boudieri ATCC MYA-4762</name>
    <dbReference type="NCBI Taxonomy" id="1051890"/>
    <lineage>
        <taxon>Eukaryota</taxon>
        <taxon>Fungi</taxon>
        <taxon>Dikarya</taxon>
        <taxon>Ascomycota</taxon>
        <taxon>Pezizomycotina</taxon>
        <taxon>Pezizomycetes</taxon>
        <taxon>Pezizales</taxon>
        <taxon>Pezizaceae</taxon>
        <taxon>Terfezia</taxon>
    </lineage>
</organism>
<evidence type="ECO:0000313" key="2">
    <source>
        <dbReference type="EMBL" id="RPB23351.1"/>
    </source>
</evidence>
<proteinExistence type="predicted"/>
<dbReference type="InterPro" id="IPR009097">
    <property type="entry name" value="Cyclic_Pdiesterase"/>
</dbReference>
<feature type="compositionally biased region" description="Low complexity" evidence="1">
    <location>
        <begin position="46"/>
        <end position="60"/>
    </location>
</feature>
<dbReference type="SUPFAM" id="SSF55144">
    <property type="entry name" value="LigT-like"/>
    <property type="match status" value="1"/>
</dbReference>
<protein>
    <submittedName>
        <fullName evidence="2">Uncharacterized protein</fullName>
    </submittedName>
</protein>
<keyword evidence="3" id="KW-1185">Reference proteome</keyword>
<name>A0A3N4LRV3_9PEZI</name>
<feature type="region of interest" description="Disordered" evidence="1">
    <location>
        <begin position="34"/>
        <end position="79"/>
    </location>
</feature>
<dbReference type="InParanoid" id="A0A3N4LRV3"/>
<feature type="compositionally biased region" description="Gly residues" evidence="1">
    <location>
        <begin position="35"/>
        <end position="45"/>
    </location>
</feature>
<dbReference type="EMBL" id="ML121547">
    <property type="protein sequence ID" value="RPB23351.1"/>
    <property type="molecule type" value="Genomic_DNA"/>
</dbReference>
<evidence type="ECO:0000313" key="3">
    <source>
        <dbReference type="Proteomes" id="UP000267821"/>
    </source>
</evidence>
<sequence length="378" mass="41415">MPAVLTAIGTDATNSFKDLSGISVFVQRKQKHAGGCNGCTAGGGRTTASSSPPGSPSSNSTEMSDTDDDSANQTSDDIDNPYDVLIQACDNNPKHIATAYSRHRTARNALSRSTIVAPDFPGPTIDPLLTRLIAHSPSLTQLVEDDALDPRHGLVFWARPNEGVKRLIGEVQRRLLEAQTSGGASVPGKQFWTMPRDNLHITALEVTHSTTYSAVESLIGSIGRPLLEKMVAWPKGKGVRLGKPLLSYDKAALAISFLPLEGGKNKRYTYHHLRRDLWGILEKGGFDVDSRYIVPSAHVTVGRFFRTVSTEGVEEPGAVQMEMKRWIRVIDSINDWLEKEGENYMRGENGEGDPFWEMESPLVLRKGRLWYGGGDSVL</sequence>